<dbReference type="VEuPathDB" id="FungiDB:VP01_1231g3"/>
<protein>
    <submittedName>
        <fullName evidence="1">Uncharacterized protein</fullName>
    </submittedName>
</protein>
<proteinExistence type="predicted"/>
<dbReference type="OrthoDB" id="2506931at2759"/>
<sequence>MKCTRFYFAVIPRCALLTPGDPMADSAWSYLWSARNDRAFITTMGLDVGTFERIMKNASQLNGNQRPSQEPM</sequence>
<accession>A0A0L6VPS4</accession>
<evidence type="ECO:0000313" key="1">
    <source>
        <dbReference type="EMBL" id="KNZ62711.1"/>
    </source>
</evidence>
<reference evidence="1 2" key="1">
    <citation type="submission" date="2015-08" db="EMBL/GenBank/DDBJ databases">
        <title>Next Generation Sequencing and Analysis of the Genome of Puccinia sorghi L Schw, the Causal Agent of Maize Common Rust.</title>
        <authorList>
            <person name="Rochi L."/>
            <person name="Burguener G."/>
            <person name="Darino M."/>
            <person name="Turjanski A."/>
            <person name="Kreff E."/>
            <person name="Dieguez M.J."/>
            <person name="Sacco F."/>
        </authorList>
    </citation>
    <scope>NUCLEOTIDE SEQUENCE [LARGE SCALE GENOMIC DNA]</scope>
    <source>
        <strain evidence="1 2">RO10H11247</strain>
    </source>
</reference>
<dbReference type="AlphaFoldDB" id="A0A0L6VPS4"/>
<dbReference type="EMBL" id="LAVV01002577">
    <property type="protein sequence ID" value="KNZ62711.1"/>
    <property type="molecule type" value="Genomic_DNA"/>
</dbReference>
<comment type="caution">
    <text evidence="1">The sequence shown here is derived from an EMBL/GenBank/DDBJ whole genome shotgun (WGS) entry which is preliminary data.</text>
</comment>
<keyword evidence="2" id="KW-1185">Reference proteome</keyword>
<gene>
    <name evidence="1" type="ORF">VP01_1231g3</name>
</gene>
<evidence type="ECO:0000313" key="2">
    <source>
        <dbReference type="Proteomes" id="UP000037035"/>
    </source>
</evidence>
<dbReference type="Proteomes" id="UP000037035">
    <property type="component" value="Unassembled WGS sequence"/>
</dbReference>
<name>A0A0L6VPS4_9BASI</name>
<organism evidence="1 2">
    <name type="scientific">Puccinia sorghi</name>
    <dbReference type="NCBI Taxonomy" id="27349"/>
    <lineage>
        <taxon>Eukaryota</taxon>
        <taxon>Fungi</taxon>
        <taxon>Dikarya</taxon>
        <taxon>Basidiomycota</taxon>
        <taxon>Pucciniomycotina</taxon>
        <taxon>Pucciniomycetes</taxon>
        <taxon>Pucciniales</taxon>
        <taxon>Pucciniaceae</taxon>
        <taxon>Puccinia</taxon>
    </lineage>
</organism>